<dbReference type="FunFam" id="3.20.20.100:FF:000013">
    <property type="entry name" value="NADPH-dependent codeinone reductase 1-1"/>
    <property type="match status" value="1"/>
</dbReference>
<dbReference type="PRINTS" id="PR00069">
    <property type="entry name" value="ALDKETRDTASE"/>
</dbReference>
<dbReference type="PIRSF" id="PIRSF000097">
    <property type="entry name" value="AKR"/>
    <property type="match status" value="1"/>
</dbReference>
<keyword evidence="8" id="KW-1185">Reference proteome</keyword>
<feature type="site" description="Lowers pKa of active site Tyr" evidence="5">
    <location>
        <position position="81"/>
    </location>
</feature>
<comment type="caution">
    <text evidence="7">The sequence shown here is derived from an EMBL/GenBank/DDBJ whole genome shotgun (WGS) entry which is preliminary data.</text>
</comment>
<keyword evidence="2" id="KW-0521">NADP</keyword>
<dbReference type="PROSITE" id="PS00062">
    <property type="entry name" value="ALDOKETO_REDUCTASE_2"/>
    <property type="match status" value="1"/>
</dbReference>
<evidence type="ECO:0000259" key="6">
    <source>
        <dbReference type="Pfam" id="PF00248"/>
    </source>
</evidence>
<dbReference type="InterPro" id="IPR036812">
    <property type="entry name" value="NAD(P)_OxRdtase_dom_sf"/>
</dbReference>
<dbReference type="Proteomes" id="UP001370490">
    <property type="component" value="Unassembled WGS sequence"/>
</dbReference>
<evidence type="ECO:0000256" key="1">
    <source>
        <dbReference type="ARBA" id="ARBA00007905"/>
    </source>
</evidence>
<dbReference type="Gene3D" id="3.20.20.100">
    <property type="entry name" value="NADP-dependent oxidoreductase domain"/>
    <property type="match status" value="1"/>
</dbReference>
<feature type="active site" description="Proton donor" evidence="3">
    <location>
        <position position="52"/>
    </location>
</feature>
<proteinExistence type="inferred from homology"/>
<dbReference type="GO" id="GO:0009821">
    <property type="term" value="P:alkaloid biosynthetic process"/>
    <property type="evidence" value="ECO:0007669"/>
    <property type="project" value="UniProtKB-ARBA"/>
</dbReference>
<dbReference type="InterPro" id="IPR023210">
    <property type="entry name" value="NADP_OxRdtase_dom"/>
</dbReference>
<reference evidence="7 8" key="1">
    <citation type="submission" date="2023-12" db="EMBL/GenBank/DDBJ databases">
        <title>A high-quality genome assembly for Dillenia turbinata (Dilleniales).</title>
        <authorList>
            <person name="Chanderbali A."/>
        </authorList>
    </citation>
    <scope>NUCLEOTIDE SEQUENCE [LARGE SCALE GENOMIC DNA]</scope>
    <source>
        <strain evidence="7">LSX21</strain>
        <tissue evidence="7">Leaf</tissue>
    </source>
</reference>
<dbReference type="SUPFAM" id="SSF51430">
    <property type="entry name" value="NAD(P)-linked oxidoreductase"/>
    <property type="match status" value="1"/>
</dbReference>
<evidence type="ECO:0000313" key="7">
    <source>
        <dbReference type="EMBL" id="KAK6936298.1"/>
    </source>
</evidence>
<dbReference type="GO" id="GO:0016491">
    <property type="term" value="F:oxidoreductase activity"/>
    <property type="evidence" value="ECO:0007669"/>
    <property type="project" value="InterPro"/>
</dbReference>
<feature type="binding site" evidence="4">
    <location>
        <position position="112"/>
    </location>
    <ligand>
        <name>substrate</name>
    </ligand>
</feature>
<dbReference type="EMBL" id="JBAMMX010000007">
    <property type="protein sequence ID" value="KAK6936298.1"/>
    <property type="molecule type" value="Genomic_DNA"/>
</dbReference>
<name>A0AAN8VY19_9MAGN</name>
<feature type="domain" description="NADP-dependent oxidoreductase" evidence="6">
    <location>
        <begin position="17"/>
        <end position="286"/>
    </location>
</feature>
<dbReference type="InterPro" id="IPR020471">
    <property type="entry name" value="AKR"/>
</dbReference>
<sequence>MKSNQFRLNNGVTIPSIGLGTFSVPYDSKRTEEAVQLALEMGYRHFDTAKLYGSEPAVGKVIKRAILDGKVKREDVFITSKLWGCDHHDPVSALMTTLENLGLEYLDMYLVHWPLKLKPWAMYLIPNEEDYEPLDMETTWAGMEKCLDLGLCRCIGLSNFSSTKIQRLLDFATVSPAVNQVEMHPAWRQATLRGFCAEHKIHVSAYSPLGGPGNSWGSTTVIENPIIKSIALKHKTTPSQVALKWGLSKGSTVIVKSFNPDRMRENLGALNLNLDDQDLLEIEKMEERKILRGDVYCNDTTSPYRTIDDIWDGEI</sequence>
<dbReference type="PROSITE" id="PS00798">
    <property type="entry name" value="ALDOKETO_REDUCTASE_1"/>
    <property type="match status" value="1"/>
</dbReference>
<evidence type="ECO:0000256" key="2">
    <source>
        <dbReference type="ARBA" id="ARBA00022857"/>
    </source>
</evidence>
<organism evidence="7 8">
    <name type="scientific">Dillenia turbinata</name>
    <dbReference type="NCBI Taxonomy" id="194707"/>
    <lineage>
        <taxon>Eukaryota</taxon>
        <taxon>Viridiplantae</taxon>
        <taxon>Streptophyta</taxon>
        <taxon>Embryophyta</taxon>
        <taxon>Tracheophyta</taxon>
        <taxon>Spermatophyta</taxon>
        <taxon>Magnoliopsida</taxon>
        <taxon>eudicotyledons</taxon>
        <taxon>Gunneridae</taxon>
        <taxon>Pentapetalae</taxon>
        <taxon>Dilleniales</taxon>
        <taxon>Dilleniaceae</taxon>
        <taxon>Dillenia</taxon>
    </lineage>
</organism>
<comment type="similarity">
    <text evidence="1">Belongs to the aldo/keto reductase family.</text>
</comment>
<dbReference type="Pfam" id="PF00248">
    <property type="entry name" value="Aldo_ket_red"/>
    <property type="match status" value="1"/>
</dbReference>
<evidence type="ECO:0000256" key="3">
    <source>
        <dbReference type="PIRSR" id="PIRSR000097-1"/>
    </source>
</evidence>
<protein>
    <submittedName>
        <fullName evidence="7">NADP-dependent oxidoreductase domain</fullName>
    </submittedName>
</protein>
<evidence type="ECO:0000313" key="8">
    <source>
        <dbReference type="Proteomes" id="UP001370490"/>
    </source>
</evidence>
<evidence type="ECO:0000256" key="5">
    <source>
        <dbReference type="PIRSR" id="PIRSR000097-3"/>
    </source>
</evidence>
<evidence type="ECO:0000256" key="4">
    <source>
        <dbReference type="PIRSR" id="PIRSR000097-2"/>
    </source>
</evidence>
<dbReference type="PANTHER" id="PTHR11732">
    <property type="entry name" value="ALDO/KETO REDUCTASE"/>
    <property type="match status" value="1"/>
</dbReference>
<dbReference type="InterPro" id="IPR018170">
    <property type="entry name" value="Aldo/ket_reductase_CS"/>
</dbReference>
<dbReference type="PROSITE" id="PS00063">
    <property type="entry name" value="ALDOKETO_REDUCTASE_3"/>
    <property type="match status" value="1"/>
</dbReference>
<dbReference type="AlphaFoldDB" id="A0AAN8VY19"/>
<gene>
    <name evidence="7" type="ORF">RJ641_033328</name>
</gene>
<accession>A0AAN8VY19</accession>